<dbReference type="SMART" id="SM00226">
    <property type="entry name" value="LMWPc"/>
    <property type="match status" value="1"/>
</dbReference>
<dbReference type="AlphaFoldDB" id="A0A2N1J0T3"/>
<dbReference type="PANTHER" id="PTHR11717">
    <property type="entry name" value="LOW MOLECULAR WEIGHT PROTEIN TYROSINE PHOSPHATASE"/>
    <property type="match status" value="1"/>
</dbReference>
<name>A0A2N1J0T3_9BACT</name>
<dbReference type="InterPro" id="IPR023485">
    <property type="entry name" value="Ptyr_pPase"/>
</dbReference>
<evidence type="ECO:0000259" key="6">
    <source>
        <dbReference type="SMART" id="SM00226"/>
    </source>
</evidence>
<dbReference type="Pfam" id="PF01451">
    <property type="entry name" value="LMWPc"/>
    <property type="match status" value="1"/>
</dbReference>
<proteinExistence type="inferred from homology"/>
<dbReference type="InterPro" id="IPR017867">
    <property type="entry name" value="Tyr_phospatase_low_mol_wt"/>
</dbReference>
<dbReference type="OrthoDB" id="9784339at2"/>
<evidence type="ECO:0000256" key="1">
    <source>
        <dbReference type="ARBA" id="ARBA00011063"/>
    </source>
</evidence>
<dbReference type="PANTHER" id="PTHR11717:SF7">
    <property type="entry name" value="LOW MOLECULAR WEIGHT PHOSPHOTYROSINE PROTEIN PHOSPHATASE"/>
    <property type="match status" value="1"/>
</dbReference>
<organism evidence="7 8">
    <name type="scientific">Malaciobacter halophilus</name>
    <dbReference type="NCBI Taxonomy" id="197482"/>
    <lineage>
        <taxon>Bacteria</taxon>
        <taxon>Pseudomonadati</taxon>
        <taxon>Campylobacterota</taxon>
        <taxon>Epsilonproteobacteria</taxon>
        <taxon>Campylobacterales</taxon>
        <taxon>Arcobacteraceae</taxon>
        <taxon>Malaciobacter</taxon>
    </lineage>
</organism>
<dbReference type="Gene3D" id="3.40.50.2300">
    <property type="match status" value="1"/>
</dbReference>
<evidence type="ECO:0000256" key="3">
    <source>
        <dbReference type="ARBA" id="ARBA00022801"/>
    </source>
</evidence>
<dbReference type="EC" id="3.1.3.48" evidence="2"/>
<dbReference type="InterPro" id="IPR036196">
    <property type="entry name" value="Ptyr_pPase_sf"/>
</dbReference>
<evidence type="ECO:0000256" key="4">
    <source>
        <dbReference type="ARBA" id="ARBA00022912"/>
    </source>
</evidence>
<comment type="caution">
    <text evidence="7">The sequence shown here is derived from an EMBL/GenBank/DDBJ whole genome shotgun (WGS) entry which is preliminary data.</text>
</comment>
<dbReference type="EMBL" id="NXIF01000041">
    <property type="protein sequence ID" value="PKI80178.1"/>
    <property type="molecule type" value="Genomic_DNA"/>
</dbReference>
<evidence type="ECO:0000256" key="5">
    <source>
        <dbReference type="PIRSR" id="PIRSR617867-1"/>
    </source>
</evidence>
<dbReference type="SUPFAM" id="SSF52788">
    <property type="entry name" value="Phosphotyrosine protein phosphatases I"/>
    <property type="match status" value="1"/>
</dbReference>
<dbReference type="CDD" id="cd16343">
    <property type="entry name" value="LMWPTP"/>
    <property type="match status" value="1"/>
</dbReference>
<reference evidence="7 8" key="1">
    <citation type="submission" date="2017-09" db="EMBL/GenBank/DDBJ databases">
        <title>Genomics of the genus Arcobacter.</title>
        <authorList>
            <person name="Perez-Cataluna A."/>
            <person name="Figueras M.J."/>
            <person name="Salas-Masso N."/>
        </authorList>
    </citation>
    <scope>NUCLEOTIDE SEQUENCE [LARGE SCALE GENOMIC DNA]</scope>
    <source>
        <strain evidence="7 8">DSM 18005</strain>
    </source>
</reference>
<keyword evidence="4" id="KW-0904">Protein phosphatase</keyword>
<dbReference type="GO" id="GO:0004725">
    <property type="term" value="F:protein tyrosine phosphatase activity"/>
    <property type="evidence" value="ECO:0007669"/>
    <property type="project" value="UniProtKB-EC"/>
</dbReference>
<accession>A0A2N1J0T3</accession>
<dbReference type="InterPro" id="IPR050438">
    <property type="entry name" value="LMW_PTPase"/>
</dbReference>
<sequence length="146" mass="16234">MKSIIFVCLGNICRSPIAQGVAQEYITKNNLDIKVDSAGTGSWHIGESPCDNSITVAKNNGIDISRQIARQVNLEDFQTFDLVVGLDSRNMQDLKKLGCKEAVKLGDFGFEGQDVPDPFFFEGFEGFDKVYNMIETCVLELIKQKC</sequence>
<feature type="active site" evidence="5">
    <location>
        <position position="14"/>
    </location>
</feature>
<dbReference type="PRINTS" id="PR00719">
    <property type="entry name" value="LMWPTPASE"/>
</dbReference>
<evidence type="ECO:0000313" key="7">
    <source>
        <dbReference type="EMBL" id="PKI80178.1"/>
    </source>
</evidence>
<keyword evidence="8" id="KW-1185">Reference proteome</keyword>
<evidence type="ECO:0000313" key="8">
    <source>
        <dbReference type="Proteomes" id="UP000233248"/>
    </source>
</evidence>
<gene>
    <name evidence="7" type="ORF">CP960_11125</name>
</gene>
<keyword evidence="3" id="KW-0378">Hydrolase</keyword>
<feature type="active site" description="Nucleophile" evidence="5">
    <location>
        <position position="8"/>
    </location>
</feature>
<comment type="similarity">
    <text evidence="1">Belongs to the low molecular weight phosphotyrosine protein phosphatase family.</text>
</comment>
<evidence type="ECO:0000256" key="2">
    <source>
        <dbReference type="ARBA" id="ARBA00013064"/>
    </source>
</evidence>
<feature type="domain" description="Phosphotyrosine protein phosphatase I" evidence="6">
    <location>
        <begin position="2"/>
        <end position="144"/>
    </location>
</feature>
<dbReference type="Proteomes" id="UP000233248">
    <property type="component" value="Unassembled WGS sequence"/>
</dbReference>
<protein>
    <recommendedName>
        <fullName evidence="2">protein-tyrosine-phosphatase</fullName>
        <ecNumber evidence="2">3.1.3.48</ecNumber>
    </recommendedName>
</protein>
<feature type="active site" description="Proton donor" evidence="5">
    <location>
        <position position="117"/>
    </location>
</feature>